<dbReference type="EMBL" id="QVQA01000021">
    <property type="protein sequence ID" value="KAF5100508.1"/>
    <property type="molecule type" value="Genomic_DNA"/>
</dbReference>
<reference evidence="1 2" key="1">
    <citation type="journal article" date="2020" name="Front. Microbiol.">
        <title>Phenotypic and Genetic Characterization of the Cheese Ripening Yeast Geotrichum candidum.</title>
        <authorList>
            <person name="Perkins V."/>
            <person name="Vignola S."/>
            <person name="Lessard M.H."/>
            <person name="Plante P.L."/>
            <person name="Corbeil J."/>
            <person name="Dugat-Bony E."/>
            <person name="Frenette M."/>
            <person name="Labrie S."/>
        </authorList>
    </citation>
    <scope>NUCLEOTIDE SEQUENCE [LARGE SCALE GENOMIC DNA]</scope>
    <source>
        <strain evidence="1 2">LMA-1147</strain>
    </source>
</reference>
<sequence length="331" mass="37423">MTEESDHELPENISSVSTRNAYEILGLVAEQGPQYTAKEVTKAYRRRALQVHPDKAPSPAERPDFHAQFQELALAYSVLGDATRRTRYDAAGGGSLQEALSDETGDMEQGAAEFFKELWKTEVTQEMIDRDREGYRFRDEERADVVRFYEEGAGDLDHVMSNVLHSEDADEDRFIEIIKQAIKAGETKEFKLFKEQLRDRKGRKARRAKAAQQEAKEAEELRKELGLDEKLQKKKQKGGASSADDEEASLRALIQSRGQKRMSSLIDNLEAKYGANSSKKAKKQKTSATAASADSMAEPTEDEFLKIQAELEERRNSNKRTTKPKSKGKRK</sequence>
<proteinExistence type="predicted"/>
<comment type="caution">
    <text evidence="1">The sequence shown here is derived from an EMBL/GenBank/DDBJ whole genome shotgun (WGS) entry which is preliminary data.</text>
</comment>
<name>A0ACB6V7N9_9ASCO</name>
<keyword evidence="2" id="KW-1185">Reference proteome</keyword>
<accession>A0ACB6V7N9</accession>
<dbReference type="Proteomes" id="UP000744676">
    <property type="component" value="Unassembled WGS sequence"/>
</dbReference>
<evidence type="ECO:0000313" key="1">
    <source>
        <dbReference type="EMBL" id="KAF5100508.1"/>
    </source>
</evidence>
<evidence type="ECO:0000313" key="2">
    <source>
        <dbReference type="Proteomes" id="UP000744676"/>
    </source>
</evidence>
<gene>
    <name evidence="1" type="ORF">D0Z00_001236</name>
</gene>
<organism evidence="1 2">
    <name type="scientific">Geotrichum galactomycetum</name>
    <dbReference type="NCBI Taxonomy" id="27317"/>
    <lineage>
        <taxon>Eukaryota</taxon>
        <taxon>Fungi</taxon>
        <taxon>Dikarya</taxon>
        <taxon>Ascomycota</taxon>
        <taxon>Saccharomycotina</taxon>
        <taxon>Dipodascomycetes</taxon>
        <taxon>Dipodascales</taxon>
        <taxon>Dipodascaceae</taxon>
        <taxon>Geotrichum</taxon>
    </lineage>
</organism>
<protein>
    <submittedName>
        <fullName evidence="1">Uncharacterized protein</fullName>
    </submittedName>
</protein>